<dbReference type="InterPro" id="IPR011740">
    <property type="entry name" value="DUF2460"/>
</dbReference>
<dbReference type="KEGG" id="mdi:METDI2080"/>
<protein>
    <recommendedName>
        <fullName evidence="2">DUF2460 domain-containing protein</fullName>
    </recommendedName>
</protein>
<name>C7CKW0_METED</name>
<sequence>MASDFHEVRFPLDVALRGSGGPVRRTEIVTLASGREHRNSRWADSRRRYDAGLGIRTLDALHAVLGFFEERRGRLYGFRYRDRIDHRSGPPSRPPEPADQRIGTGDGTTRIFALAKTYGSGPEAYRRAIAKPVAGSVRVAVNGAEVATPKLAVDPATGRVTFAADAVPPPGSAVTAGFEFDVPVRFDTDELTIDLAAFTAGEVPRIPLIEILP</sequence>
<dbReference type="EMBL" id="FP103042">
    <property type="protein sequence ID" value="CAX23662.1"/>
    <property type="molecule type" value="Genomic_DNA"/>
</dbReference>
<gene>
    <name evidence="3" type="ORF">METD_I2080</name>
</gene>
<evidence type="ECO:0000313" key="4">
    <source>
        <dbReference type="Proteomes" id="UP000008070"/>
    </source>
</evidence>
<feature type="region of interest" description="Disordered" evidence="1">
    <location>
        <begin position="83"/>
        <end position="105"/>
    </location>
</feature>
<evidence type="ECO:0000259" key="2">
    <source>
        <dbReference type="Pfam" id="PF09343"/>
    </source>
</evidence>
<dbReference type="Pfam" id="PF09343">
    <property type="entry name" value="DUF2460"/>
    <property type="match status" value="1"/>
</dbReference>
<proteinExistence type="predicted"/>
<evidence type="ECO:0000256" key="1">
    <source>
        <dbReference type="SAM" id="MobiDB-lite"/>
    </source>
</evidence>
<dbReference type="Proteomes" id="UP000008070">
    <property type="component" value="Chromosome"/>
</dbReference>
<dbReference type="HOGENOM" id="CLU_114534_0_0_5"/>
<dbReference type="RefSeq" id="WP_015822054.1">
    <property type="nucleotide sequence ID" value="NC_012988.1"/>
</dbReference>
<reference evidence="4" key="1">
    <citation type="journal article" date="2009" name="PLoS ONE">
        <title>Methylobacterium genome sequences: a reference blueprint to investigate microbial metabolism of C1 compounds from natural and industrial sources.</title>
        <authorList>
            <person name="Vuilleumier S."/>
            <person name="Chistoserdova L."/>
            <person name="Lee M.-C."/>
            <person name="Bringel F."/>
            <person name="Lajus A."/>
            <person name="Zhou Y."/>
            <person name="Gourion B."/>
            <person name="Barbe V."/>
            <person name="Chang J."/>
            <person name="Cruveiller S."/>
            <person name="Dossat C."/>
            <person name="Gillett W."/>
            <person name="Gruffaz C."/>
            <person name="Haugen E."/>
            <person name="Hourcade E."/>
            <person name="Levy R."/>
            <person name="Mangenot S."/>
            <person name="Muller E."/>
            <person name="Nadalig T."/>
            <person name="Pagni M."/>
            <person name="Penny C."/>
            <person name="Peyraud R."/>
            <person name="Robinson D.G."/>
            <person name="Roche D."/>
            <person name="Rouy Z."/>
            <person name="Saenampechek C."/>
            <person name="Salvignol G."/>
            <person name="Vallenet D."/>
            <person name="Wu Z."/>
            <person name="Marx C.J."/>
            <person name="Vorholt J.A."/>
            <person name="Olson M.V."/>
            <person name="Kaul R."/>
            <person name="Weissenbach J."/>
            <person name="Medigue C."/>
            <person name="Lidstrom M.E."/>
        </authorList>
    </citation>
    <scope>NUCLEOTIDE SEQUENCE [LARGE SCALE GENOMIC DNA]</scope>
    <source>
        <strain evidence="4">DSM 6343 / CIP 106787 / DM4</strain>
    </source>
</reference>
<dbReference type="GeneID" id="72989075"/>
<dbReference type="AlphaFoldDB" id="C7CKW0"/>
<feature type="domain" description="DUF2460" evidence="2">
    <location>
        <begin position="6"/>
        <end position="211"/>
    </location>
</feature>
<dbReference type="NCBIfam" id="TIGR02217">
    <property type="entry name" value="chp_TIGR02217"/>
    <property type="match status" value="1"/>
</dbReference>
<evidence type="ECO:0000313" key="3">
    <source>
        <dbReference type="EMBL" id="CAX23662.1"/>
    </source>
</evidence>
<organism evidence="3 4">
    <name type="scientific">Methylorubrum extorquens (strain DSM 6343 / CIP 106787 / DM4)</name>
    <name type="common">Methylobacterium extorquens</name>
    <dbReference type="NCBI Taxonomy" id="661410"/>
    <lineage>
        <taxon>Bacteria</taxon>
        <taxon>Pseudomonadati</taxon>
        <taxon>Pseudomonadota</taxon>
        <taxon>Alphaproteobacteria</taxon>
        <taxon>Hyphomicrobiales</taxon>
        <taxon>Methylobacteriaceae</taxon>
        <taxon>Methylorubrum</taxon>
    </lineage>
</organism>
<accession>C7CKW0</accession>